<dbReference type="SUPFAM" id="SSF50998">
    <property type="entry name" value="Quinoprotein alcohol dehydrogenase-like"/>
    <property type="match status" value="1"/>
</dbReference>
<proteinExistence type="predicted"/>
<evidence type="ECO:0000256" key="4">
    <source>
        <dbReference type="SAM" id="Coils"/>
    </source>
</evidence>
<feature type="region of interest" description="Disordered" evidence="5">
    <location>
        <begin position="961"/>
        <end position="1018"/>
    </location>
</feature>
<keyword evidence="3 4" id="KW-0175">Coiled coil</keyword>
<dbReference type="GO" id="GO:0016192">
    <property type="term" value="P:vesicle-mediated transport"/>
    <property type="evidence" value="ECO:0007669"/>
    <property type="project" value="TreeGrafter"/>
</dbReference>
<feature type="region of interest" description="Disordered" evidence="5">
    <location>
        <begin position="737"/>
        <end position="764"/>
    </location>
</feature>
<evidence type="ECO:0000256" key="1">
    <source>
        <dbReference type="ARBA" id="ARBA00004496"/>
    </source>
</evidence>
<protein>
    <submittedName>
        <fullName evidence="8">JNK-interacting protein 3</fullName>
    </submittedName>
</protein>
<dbReference type="PANTHER" id="PTHR13886">
    <property type="entry name" value="JNK/SAPK-ASSOCIATED PROTEIN"/>
    <property type="match status" value="1"/>
</dbReference>
<feature type="domain" description="RH2" evidence="7">
    <location>
        <begin position="460"/>
        <end position="527"/>
    </location>
</feature>
<evidence type="ECO:0000256" key="5">
    <source>
        <dbReference type="SAM" id="MobiDB-lite"/>
    </source>
</evidence>
<feature type="compositionally biased region" description="Polar residues" evidence="5">
    <location>
        <begin position="23"/>
        <end position="34"/>
    </location>
</feature>
<dbReference type="GO" id="GO:0005737">
    <property type="term" value="C:cytoplasm"/>
    <property type="evidence" value="ECO:0007669"/>
    <property type="project" value="UniProtKB-SubCell"/>
</dbReference>
<dbReference type="EMBL" id="GGYP01004562">
    <property type="protein sequence ID" value="MDE49333.1"/>
    <property type="molecule type" value="Transcribed_RNA"/>
</dbReference>
<dbReference type="InterPro" id="IPR034744">
    <property type="entry name" value="RH2"/>
</dbReference>
<evidence type="ECO:0000256" key="2">
    <source>
        <dbReference type="ARBA" id="ARBA00022490"/>
    </source>
</evidence>
<accession>A0A6G1SHE3</accession>
<feature type="compositionally biased region" description="Basic and acidic residues" evidence="5">
    <location>
        <begin position="329"/>
        <end position="357"/>
    </location>
</feature>
<dbReference type="Pfam" id="PF19056">
    <property type="entry name" value="WD40_2"/>
    <property type="match status" value="1"/>
</dbReference>
<keyword evidence="2" id="KW-0963">Cytoplasm</keyword>
<organism evidence="8">
    <name type="scientific">Aceria tosichella</name>
    <name type="common">wheat curl mite</name>
    <dbReference type="NCBI Taxonomy" id="561515"/>
    <lineage>
        <taxon>Eukaryota</taxon>
        <taxon>Metazoa</taxon>
        <taxon>Ecdysozoa</taxon>
        <taxon>Arthropoda</taxon>
        <taxon>Chelicerata</taxon>
        <taxon>Arachnida</taxon>
        <taxon>Acari</taxon>
        <taxon>Acariformes</taxon>
        <taxon>Trombidiformes</taxon>
        <taxon>Prostigmata</taxon>
        <taxon>Eupodina</taxon>
        <taxon>Eriophyoidea</taxon>
        <taxon>Eriophyidae</taxon>
        <taxon>Eriophyinae</taxon>
        <taxon>Aceriini</taxon>
        <taxon>Aceria</taxon>
    </lineage>
</organism>
<name>A0A6G1SHE3_9ACAR</name>
<feature type="region of interest" description="Disordered" evidence="5">
    <location>
        <begin position="1233"/>
        <end position="1271"/>
    </location>
</feature>
<dbReference type="PROSITE" id="PS51777">
    <property type="entry name" value="RH2"/>
    <property type="match status" value="1"/>
</dbReference>
<feature type="compositionally biased region" description="Polar residues" evidence="5">
    <location>
        <begin position="976"/>
        <end position="994"/>
    </location>
</feature>
<dbReference type="PANTHER" id="PTHR13886:SF4">
    <property type="entry name" value="JNK-INTERACTING PROTEIN 3"/>
    <property type="match status" value="1"/>
</dbReference>
<feature type="compositionally biased region" description="Low complexity" evidence="5">
    <location>
        <begin position="1086"/>
        <end position="1096"/>
    </location>
</feature>
<dbReference type="Pfam" id="PF09744">
    <property type="entry name" value="RH1"/>
    <property type="match status" value="1"/>
</dbReference>
<dbReference type="GO" id="GO:0030159">
    <property type="term" value="F:signaling receptor complex adaptor activity"/>
    <property type="evidence" value="ECO:0007669"/>
    <property type="project" value="TreeGrafter"/>
</dbReference>
<gene>
    <name evidence="8" type="primary">syd</name>
    <name evidence="8" type="ORF">g.18528</name>
</gene>
<feature type="domain" description="RH1" evidence="6">
    <location>
        <begin position="73"/>
        <end position="163"/>
    </location>
</feature>
<feature type="compositionally biased region" description="Low complexity" evidence="5">
    <location>
        <begin position="737"/>
        <end position="746"/>
    </location>
</feature>
<dbReference type="GO" id="GO:0005078">
    <property type="term" value="F:MAP-kinase scaffold activity"/>
    <property type="evidence" value="ECO:0007669"/>
    <property type="project" value="InterPro"/>
</dbReference>
<sequence>MQAAETVYEFASSQDEDDENHGRTSTTTSVSQPHNKQKSNTSLSSATNSSRGNISESGNQSEKSIGHQQSSVSSQQQNPNFDSNVISERVKNLATQIYQELKRIISRCNYDEDILSGLMPLIVRVLESLDLALIENQQLQVELELCKDDNEQLVIMFEKEKAAKRAIDKKLIESEYAYEEERQQYQQKIEHLDNVVKMFELKTKNASDQATRFEEKQAERKREYNKLHDRYTELLKSHCDIVERFRNLAGSGEIANLHVPHQMVASSSESTVGELQTHPLTKLELVHDDEFQDRGAPSIKTLRSWNPDTELTLEDASLVVIDDMVESHHKIGDGSSHNESDRATSEPGEGEHEKEGENDSIAYTSMEKEFRKLIQENKDLLNTKNALNVVKDDLIAEVDRLTNEVSMYEQAVEQLNSTKDQMKQKVSTLDAELRKTKEELEKAKQKIRENNEEGVPYSHRKRFGRAEMAKVLMERNNYKERFMELQDAVRYTELVRANRVETEKRSGLWKFFSNLFGAPPPTTRAILGSPRDSSPVISYNNSTATSVALADRSANQTVATDALQTSVAGGRASGGSIWSTNQRLSSNSDLIVLMDSDLNVDRNRAASRDSGGGGGGGRLSSDASGYIHAYGWSLRASSIKGLNSDSSPTAGGGAGQSVGKFSPILGGTSSYNADPLSLNESISFNTKLASLQVPIPQYCRPLTGDSLGMKIWCATVIDLSGGDLSRFSRDLNQHDTTTTMTTTTTTAPAPELDTSADPDTSGSVVNISNTVTPIKTLASSHRQQALRELEQEVDQAFNQSASEIGQDAGSQLPILRATTDMVRNVLPFADDTEELSTCVWICSTQHSRSKITIIDIKTKPNELLDSFYVPTFLYCIKSIPGFKPTDLLGISSQNLNRADDESNSESNSTKSTNSITLNMINELITTQKDEFYKLVQIDPKVERQLRRVRARVGKMLLQNQQLTGSAGVDDKPATGGSEQQPPIASNQDEQQQQEPRAGDETGDASLSPPPPTPVRDEDAEISRILDNNVTSGIVTLQKLNDFVAHTQPQLSTDNSINDEQQLVGDETTEDGDDQLDERHVRDDDTNTNTNTNNKPDTAAYYQPISTHLSTVWMGGKDCVLYIHSAIGQWKDCVACVELPDSILQICHFRGRVFVALADGSLCVFFRNIDTKQWDFSQYLLINIGLLNDFTADSLELHGGIGGQTSSRDSSTGDMHSRLTNLSLMDDSTPEIHFDESEKAGSSGNHQSSDSVNKSTTSSSSATKRTSAHHKRGGKVSGVHCLEIANKNLWLGYRNRIFIFDPINMKLKHTFNVVPQVDNQIRQVVAMKDGVFICLRSDLTLRLYSSLRPYQHIQNIDIEPVVTRMISPKTFVISHITAMRVVDHTLWIGIAHGIILTIPCKLVPQISEAPIRNSETGEFEESPSHLSIARFVPKCDINNAQISFHGHRDAVKFFLHAHGLMLSGGQGYLDFRLDMDDQSKAISDKSHLILWQLPSC</sequence>
<feature type="compositionally biased region" description="Acidic residues" evidence="5">
    <location>
        <begin position="1066"/>
        <end position="1075"/>
    </location>
</feature>
<feature type="region of interest" description="Disordered" evidence="5">
    <location>
        <begin position="1066"/>
        <end position="1096"/>
    </location>
</feature>
<feature type="compositionally biased region" description="Polar residues" evidence="5">
    <location>
        <begin position="51"/>
        <end position="67"/>
    </location>
</feature>
<evidence type="ECO:0000256" key="3">
    <source>
        <dbReference type="ARBA" id="ARBA00023054"/>
    </source>
</evidence>
<dbReference type="GO" id="GO:0019894">
    <property type="term" value="F:kinesin binding"/>
    <property type="evidence" value="ECO:0007669"/>
    <property type="project" value="TreeGrafter"/>
</dbReference>
<feature type="region of interest" description="Disordered" evidence="5">
    <location>
        <begin position="1"/>
        <end position="81"/>
    </location>
</feature>
<evidence type="ECO:0000313" key="8">
    <source>
        <dbReference type="EMBL" id="MDE49333.1"/>
    </source>
</evidence>
<dbReference type="InterPro" id="IPR034743">
    <property type="entry name" value="RH1"/>
</dbReference>
<dbReference type="PROSITE" id="PS51776">
    <property type="entry name" value="RH1"/>
    <property type="match status" value="1"/>
</dbReference>
<dbReference type="GO" id="GO:0008432">
    <property type="term" value="F:JUN kinase binding"/>
    <property type="evidence" value="ECO:0007669"/>
    <property type="project" value="TreeGrafter"/>
</dbReference>
<feature type="coiled-coil region" evidence="4">
    <location>
        <begin position="363"/>
        <end position="488"/>
    </location>
</feature>
<feature type="compositionally biased region" description="Low complexity" evidence="5">
    <location>
        <begin position="1247"/>
        <end position="1264"/>
    </location>
</feature>
<feature type="compositionally biased region" description="Low complexity" evidence="5">
    <location>
        <begin position="39"/>
        <end position="50"/>
    </location>
</feature>
<feature type="compositionally biased region" description="Low complexity" evidence="5">
    <location>
        <begin position="68"/>
        <end position="77"/>
    </location>
</feature>
<reference evidence="8" key="1">
    <citation type="submission" date="2018-10" db="EMBL/GenBank/DDBJ databases">
        <title>Transcriptome assembly of Aceria tosichella (Wheat curl mite) Type 2.</title>
        <authorList>
            <person name="Scully E.D."/>
            <person name="Geib S.M."/>
            <person name="Palmer N.A."/>
            <person name="Gupta A.K."/>
            <person name="Sarath G."/>
            <person name="Tatineni S."/>
        </authorList>
    </citation>
    <scope>NUCLEOTIDE SEQUENCE</scope>
    <source>
        <strain evidence="8">LincolnNE</strain>
    </source>
</reference>
<dbReference type="Gene3D" id="1.20.5.1000">
    <property type="entry name" value="arf6 gtpase in complex with a specific effector, jip4"/>
    <property type="match status" value="1"/>
</dbReference>
<evidence type="ECO:0000259" key="6">
    <source>
        <dbReference type="PROSITE" id="PS51776"/>
    </source>
</evidence>
<feature type="region of interest" description="Disordered" evidence="5">
    <location>
        <begin position="329"/>
        <end position="359"/>
    </location>
</feature>
<dbReference type="InterPro" id="IPR011047">
    <property type="entry name" value="Quinoprotein_ADH-like_sf"/>
</dbReference>
<dbReference type="InterPro" id="IPR032486">
    <property type="entry name" value="JIP_LZII"/>
</dbReference>
<dbReference type="Pfam" id="PF16471">
    <property type="entry name" value="JIP_LZII"/>
    <property type="match status" value="1"/>
</dbReference>
<dbReference type="InterPro" id="IPR039911">
    <property type="entry name" value="JIP3/JIP4"/>
</dbReference>
<comment type="subcellular location">
    <subcellularLocation>
        <location evidence="1">Cytoplasm</location>
    </subcellularLocation>
</comment>
<evidence type="ECO:0000259" key="7">
    <source>
        <dbReference type="PROSITE" id="PS51777"/>
    </source>
</evidence>